<evidence type="ECO:0000313" key="2">
    <source>
        <dbReference type="Proteomes" id="UP001205910"/>
    </source>
</evidence>
<proteinExistence type="predicted"/>
<evidence type="ECO:0000313" key="1">
    <source>
        <dbReference type="EMBL" id="GJJ42398.1"/>
    </source>
</evidence>
<accession>A0ABD0BFB9</accession>
<dbReference type="EMBL" id="BQFK01000001">
    <property type="protein sequence ID" value="GJJ42398.1"/>
    <property type="molecule type" value="Genomic_DNA"/>
</dbReference>
<evidence type="ECO:0008006" key="3">
    <source>
        <dbReference type="Google" id="ProtNLM"/>
    </source>
</evidence>
<gene>
    <name evidence="1" type="ORF">CULCOIPH005_05870</name>
</gene>
<dbReference type="AlphaFoldDB" id="A0ABD0BFB9"/>
<protein>
    <recommendedName>
        <fullName evidence="3">Transposase</fullName>
    </recommendedName>
</protein>
<reference evidence="1 2" key="1">
    <citation type="submission" date="2021-11" db="EMBL/GenBank/DDBJ databases">
        <title>Whole genome sequences of diphtheriae toxin producing Corynebacterium ulcerans isolates from cats in Osaka, Japan.</title>
        <authorList>
            <person name="Umeda K."/>
            <person name="Hirai Y."/>
        </authorList>
    </citation>
    <scope>NUCLEOTIDE SEQUENCE [LARGE SCALE GENOMIC DNA]</scope>
    <source>
        <strain evidence="1 2">12109B-1</strain>
    </source>
</reference>
<sequence length="71" mass="7946">MALLRRLATTKERLKTFALNVSFSTNGGSAHNITPKLQNNKAFITRKIAISSTKHAKSGLTEQRHRPSDHF</sequence>
<organism evidence="1 2">
    <name type="scientific">Corynebacterium ulcerans</name>
    <dbReference type="NCBI Taxonomy" id="65058"/>
    <lineage>
        <taxon>Bacteria</taxon>
        <taxon>Bacillati</taxon>
        <taxon>Actinomycetota</taxon>
        <taxon>Actinomycetes</taxon>
        <taxon>Mycobacteriales</taxon>
        <taxon>Corynebacteriaceae</taxon>
        <taxon>Corynebacterium</taxon>
    </lineage>
</organism>
<name>A0ABD0BFB9_CORUL</name>
<comment type="caution">
    <text evidence="1">The sequence shown here is derived from an EMBL/GenBank/DDBJ whole genome shotgun (WGS) entry which is preliminary data.</text>
</comment>
<dbReference type="Proteomes" id="UP001205910">
    <property type="component" value="Unassembled WGS sequence"/>
</dbReference>